<dbReference type="SMART" id="SM00304">
    <property type="entry name" value="HAMP"/>
    <property type="match status" value="1"/>
</dbReference>
<dbReference type="InterPro" id="IPR003660">
    <property type="entry name" value="HAMP_dom"/>
</dbReference>
<sequence length="645" mass="68426">MVNRMSVTAFVGNIANNLSVGKKLTSSFIIVLIIMMITVATGLIGFKKVEENADKEAVTVQMVNTLSTARLNRTLYQYTGSAENADKNLKALQQIIELAKTLDTFSWSQEGQTKIDSLQQQTETYMAQRSTFVSSIQRRNELAAALRAAKIEDIARQAASLSAGDSITPESAVVAVRLEARLQQSALLIEELIDSGSADTAARLSTALQQSAEYGKALAGQGGELASLNAALTTELASLQGNIDQFVTTFANQATQSKTLTGTATQLNESVENFFVWQQAQVKETMSHAMTIMLLAAAVGIAIALLIAWRITRNITRPLRETLHIAERISQGDLTMSITTQRRDEPGLLLQAVSVMNENLKEVISRVRSGVESVSRASAEIAAGNIDLSSRTEQQSAAVVETAASMEELTSTVKQNAENASHASKLAAEASSSADRGGKIVGEVVTTMEGIRASSHKIGDIINVINSIAFQTNILALNAAVEAARAGEQGRGFAVVAGEVRTLAQRSATAAKEIEALIHEAGSQVENGSKLVAGAGEAMEGIVNSVAQVRNIMNEIAGASEEQSRGISQIGQAMAEMDTTTQQNAALVEESSAAASSLEEQARELEQTISIFTLSGHKAQAAKKPAVSKTAALKPALAETSWESF</sequence>
<comment type="caution">
    <text evidence="7">The sequence shown here is derived from an EMBL/GenBank/DDBJ whole genome shotgun (WGS) entry which is preliminary data.</text>
</comment>
<dbReference type="PROSITE" id="PS50111">
    <property type="entry name" value="CHEMOTAXIS_TRANSDUC_2"/>
    <property type="match status" value="1"/>
</dbReference>
<dbReference type="SMART" id="SM01358">
    <property type="entry name" value="HBM"/>
    <property type="match status" value="1"/>
</dbReference>
<dbReference type="PANTHER" id="PTHR43531">
    <property type="entry name" value="PROTEIN ICFG"/>
    <property type="match status" value="1"/>
</dbReference>
<dbReference type="CDD" id="cd11386">
    <property type="entry name" value="MCP_signal"/>
    <property type="match status" value="1"/>
</dbReference>
<dbReference type="SMART" id="SM00283">
    <property type="entry name" value="MA"/>
    <property type="match status" value="1"/>
</dbReference>
<dbReference type="EMBL" id="AXOM01000010">
    <property type="protein sequence ID" value="ESS60146.1"/>
    <property type="molecule type" value="Genomic_DNA"/>
</dbReference>
<dbReference type="InterPro" id="IPR051310">
    <property type="entry name" value="MCP_chemotaxis"/>
</dbReference>
<dbReference type="PANTHER" id="PTHR43531:SF5">
    <property type="entry name" value="METHYL-ACCEPTING CHEMOTAXIS PROTEIN III"/>
    <property type="match status" value="1"/>
</dbReference>
<evidence type="ECO:0000256" key="1">
    <source>
        <dbReference type="ARBA" id="ARBA00029447"/>
    </source>
</evidence>
<accession>A0ABP2ZVU1</accession>
<keyword evidence="3" id="KW-1133">Transmembrane helix</keyword>
<evidence type="ECO:0000259" key="4">
    <source>
        <dbReference type="PROSITE" id="PS50111"/>
    </source>
</evidence>
<dbReference type="PROSITE" id="PS50885">
    <property type="entry name" value="HAMP"/>
    <property type="match status" value="1"/>
</dbReference>
<organism evidence="7 8">
    <name type="scientific">Enterobacter cloacae S611</name>
    <dbReference type="NCBI Taxonomy" id="1399146"/>
    <lineage>
        <taxon>Bacteria</taxon>
        <taxon>Pseudomonadati</taxon>
        <taxon>Pseudomonadota</taxon>
        <taxon>Gammaproteobacteria</taxon>
        <taxon>Enterobacterales</taxon>
        <taxon>Enterobacteriaceae</taxon>
        <taxon>Enterobacter</taxon>
        <taxon>Enterobacter cloacae complex</taxon>
    </lineage>
</organism>
<dbReference type="InterPro" id="IPR004089">
    <property type="entry name" value="MCPsignal_dom"/>
</dbReference>
<evidence type="ECO:0000259" key="5">
    <source>
        <dbReference type="PROSITE" id="PS50885"/>
    </source>
</evidence>
<gene>
    <name evidence="7" type="ORF">EDP2_2052</name>
</gene>
<keyword evidence="3" id="KW-0812">Transmembrane</keyword>
<keyword evidence="3" id="KW-0472">Membrane</keyword>
<dbReference type="Pfam" id="PF00015">
    <property type="entry name" value="MCPsignal"/>
    <property type="match status" value="1"/>
</dbReference>
<dbReference type="Gene3D" id="1.10.287.950">
    <property type="entry name" value="Methyl-accepting chemotaxis protein"/>
    <property type="match status" value="1"/>
</dbReference>
<feature type="domain" description="HBM" evidence="6">
    <location>
        <begin position="51"/>
        <end position="286"/>
    </location>
</feature>
<dbReference type="SUPFAM" id="SSF58104">
    <property type="entry name" value="Methyl-accepting chemotaxis protein (MCP) signaling domain"/>
    <property type="match status" value="1"/>
</dbReference>
<dbReference type="CDD" id="cd06225">
    <property type="entry name" value="HAMP"/>
    <property type="match status" value="1"/>
</dbReference>
<protein>
    <submittedName>
        <fullName evidence="7">Methyl-accepting chemotaxis (MCP) signaling domain protein</fullName>
    </submittedName>
</protein>
<comment type="similarity">
    <text evidence="1">Belongs to the methyl-accepting chemotaxis (MCP) protein family.</text>
</comment>
<feature type="transmembrane region" description="Helical" evidence="3">
    <location>
        <begin position="27"/>
        <end position="46"/>
    </location>
</feature>
<dbReference type="PROSITE" id="PS51753">
    <property type="entry name" value="HBM"/>
    <property type="match status" value="1"/>
</dbReference>
<feature type="transmembrane region" description="Helical" evidence="3">
    <location>
        <begin position="292"/>
        <end position="311"/>
    </location>
</feature>
<evidence type="ECO:0000313" key="7">
    <source>
        <dbReference type="EMBL" id="ESS60146.1"/>
    </source>
</evidence>
<evidence type="ECO:0000259" key="6">
    <source>
        <dbReference type="PROSITE" id="PS51753"/>
    </source>
</evidence>
<evidence type="ECO:0000256" key="2">
    <source>
        <dbReference type="PROSITE-ProRule" id="PRU00284"/>
    </source>
</evidence>
<keyword evidence="8" id="KW-1185">Reference proteome</keyword>
<name>A0ABP2ZVU1_ENTCL</name>
<proteinExistence type="inferred from homology"/>
<keyword evidence="2" id="KW-0807">Transducer</keyword>
<feature type="domain" description="HAMP" evidence="5">
    <location>
        <begin position="313"/>
        <end position="365"/>
    </location>
</feature>
<feature type="domain" description="Methyl-accepting transducer" evidence="4">
    <location>
        <begin position="370"/>
        <end position="599"/>
    </location>
</feature>
<reference evidence="7 8" key="1">
    <citation type="journal article" date="2014" name="Genome Announc.">
        <title>Draft Genome Sequence of Enterobacter cloacae Strain S611.</title>
        <authorList>
            <person name="Wang D."/>
            <person name="Han C.S."/>
            <person name="Dichosa A.E."/>
            <person name="Gleasner C.D."/>
            <person name="Johnson S.L."/>
            <person name="Daligault H.E."/>
            <person name="Davenport K.W."/>
            <person name="Li P.E."/>
            <person name="Pierson E.A."/>
            <person name="Pierson L.S.III."/>
        </authorList>
    </citation>
    <scope>NUCLEOTIDE SEQUENCE [LARGE SCALE GENOMIC DNA]</scope>
    <source>
        <strain evidence="7 8">S611</strain>
    </source>
</reference>
<dbReference type="Proteomes" id="UP000017834">
    <property type="component" value="Unassembled WGS sequence"/>
</dbReference>
<evidence type="ECO:0000256" key="3">
    <source>
        <dbReference type="SAM" id="Phobius"/>
    </source>
</evidence>
<dbReference type="InterPro" id="IPR032255">
    <property type="entry name" value="HBM"/>
</dbReference>
<evidence type="ECO:0000313" key="8">
    <source>
        <dbReference type="Proteomes" id="UP000017834"/>
    </source>
</evidence>
<dbReference type="Pfam" id="PF00672">
    <property type="entry name" value="HAMP"/>
    <property type="match status" value="1"/>
</dbReference>
<dbReference type="Gene3D" id="6.10.340.10">
    <property type="match status" value="1"/>
</dbReference>